<feature type="short sequence motif" description="Q motif" evidence="11">
    <location>
        <begin position="203"/>
        <end position="231"/>
    </location>
</feature>
<feature type="compositionally biased region" description="Basic and acidic residues" evidence="13">
    <location>
        <begin position="735"/>
        <end position="747"/>
    </location>
</feature>
<dbReference type="Pfam" id="PF00270">
    <property type="entry name" value="DEAD"/>
    <property type="match status" value="1"/>
</dbReference>
<dbReference type="PROSITE" id="PS00039">
    <property type="entry name" value="DEAD_ATP_HELICASE"/>
    <property type="match status" value="1"/>
</dbReference>
<dbReference type="GO" id="GO:0003723">
    <property type="term" value="F:RNA binding"/>
    <property type="evidence" value="ECO:0007669"/>
    <property type="project" value="UniProtKB-KW"/>
</dbReference>
<feature type="compositionally biased region" description="Basic and acidic residues" evidence="13">
    <location>
        <begin position="94"/>
        <end position="106"/>
    </location>
</feature>
<dbReference type="GO" id="GO:0005634">
    <property type="term" value="C:nucleus"/>
    <property type="evidence" value="ECO:0007669"/>
    <property type="project" value="UniProtKB-SubCell"/>
</dbReference>
<dbReference type="InterPro" id="IPR014014">
    <property type="entry name" value="RNA_helicase_DEAD_Q_motif"/>
</dbReference>
<evidence type="ECO:0000256" key="7">
    <source>
        <dbReference type="ARBA" id="ARBA00022840"/>
    </source>
</evidence>
<dbReference type="SMART" id="SM00490">
    <property type="entry name" value="HELICc"/>
    <property type="match status" value="1"/>
</dbReference>
<dbReference type="GO" id="GO:0010467">
    <property type="term" value="P:gene expression"/>
    <property type="evidence" value="ECO:0007669"/>
    <property type="project" value="UniProtKB-ARBA"/>
</dbReference>
<feature type="region of interest" description="Disordered" evidence="13">
    <location>
        <begin position="1"/>
        <end position="31"/>
    </location>
</feature>
<dbReference type="PROSITE" id="PS51195">
    <property type="entry name" value="Q_MOTIF"/>
    <property type="match status" value="1"/>
</dbReference>
<keyword evidence="8" id="KW-0694">RNA-binding</keyword>
<dbReference type="GO" id="GO:0005829">
    <property type="term" value="C:cytosol"/>
    <property type="evidence" value="ECO:0007669"/>
    <property type="project" value="TreeGrafter"/>
</dbReference>
<evidence type="ECO:0000256" key="5">
    <source>
        <dbReference type="ARBA" id="ARBA00022801"/>
    </source>
</evidence>
<dbReference type="InterPro" id="IPR000629">
    <property type="entry name" value="RNA-helicase_DEAD-box_CS"/>
</dbReference>
<dbReference type="PANTHER" id="PTHR47959:SF1">
    <property type="entry name" value="ATP-DEPENDENT RNA HELICASE DBPA"/>
    <property type="match status" value="1"/>
</dbReference>
<evidence type="ECO:0000259" key="16">
    <source>
        <dbReference type="PROSITE" id="PS51195"/>
    </source>
</evidence>
<dbReference type="EC" id="3.6.4.13" evidence="2"/>
<keyword evidence="9" id="KW-0539">Nucleus</keyword>
<dbReference type="GO" id="GO:0016787">
    <property type="term" value="F:hydrolase activity"/>
    <property type="evidence" value="ECO:0007669"/>
    <property type="project" value="UniProtKB-KW"/>
</dbReference>
<evidence type="ECO:0000256" key="8">
    <source>
        <dbReference type="ARBA" id="ARBA00022884"/>
    </source>
</evidence>
<dbReference type="InterPro" id="IPR011545">
    <property type="entry name" value="DEAD/DEAH_box_helicase_dom"/>
</dbReference>
<evidence type="ECO:0000256" key="1">
    <source>
        <dbReference type="ARBA" id="ARBA00004123"/>
    </source>
</evidence>
<dbReference type="InterPro" id="IPR050079">
    <property type="entry name" value="DEAD_box_RNA_helicase"/>
</dbReference>
<keyword evidence="5 12" id="KW-0378">Hydrolase</keyword>
<evidence type="ECO:0000313" key="18">
    <source>
        <dbReference type="Proteomes" id="UP000759537"/>
    </source>
</evidence>
<evidence type="ECO:0000256" key="10">
    <source>
        <dbReference type="ARBA" id="ARBA00047984"/>
    </source>
</evidence>
<feature type="domain" description="Helicase ATP-binding" evidence="14">
    <location>
        <begin position="234"/>
        <end position="410"/>
    </location>
</feature>
<dbReference type="SUPFAM" id="SSF52540">
    <property type="entry name" value="P-loop containing nucleoside triphosphate hydrolases"/>
    <property type="match status" value="1"/>
</dbReference>
<dbReference type="GO" id="GO:0042254">
    <property type="term" value="P:ribosome biogenesis"/>
    <property type="evidence" value="ECO:0007669"/>
    <property type="project" value="UniProtKB-KW"/>
</dbReference>
<proteinExistence type="inferred from homology"/>
<feature type="compositionally biased region" description="Basic and acidic residues" evidence="13">
    <location>
        <begin position="754"/>
        <end position="774"/>
    </location>
</feature>
<reference evidence="17" key="2">
    <citation type="journal article" date="2020" name="Nat. Commun.">
        <title>Large-scale genome sequencing of mycorrhizal fungi provides insights into the early evolution of symbiotic traits.</title>
        <authorList>
            <person name="Miyauchi S."/>
            <person name="Kiss E."/>
            <person name="Kuo A."/>
            <person name="Drula E."/>
            <person name="Kohler A."/>
            <person name="Sanchez-Garcia M."/>
            <person name="Morin E."/>
            <person name="Andreopoulos B."/>
            <person name="Barry K.W."/>
            <person name="Bonito G."/>
            <person name="Buee M."/>
            <person name="Carver A."/>
            <person name="Chen C."/>
            <person name="Cichocki N."/>
            <person name="Clum A."/>
            <person name="Culley D."/>
            <person name="Crous P.W."/>
            <person name="Fauchery L."/>
            <person name="Girlanda M."/>
            <person name="Hayes R.D."/>
            <person name="Keri Z."/>
            <person name="LaButti K."/>
            <person name="Lipzen A."/>
            <person name="Lombard V."/>
            <person name="Magnuson J."/>
            <person name="Maillard F."/>
            <person name="Murat C."/>
            <person name="Nolan M."/>
            <person name="Ohm R.A."/>
            <person name="Pangilinan J."/>
            <person name="Pereira M.F."/>
            <person name="Perotto S."/>
            <person name="Peter M."/>
            <person name="Pfister S."/>
            <person name="Riley R."/>
            <person name="Sitrit Y."/>
            <person name="Stielow J.B."/>
            <person name="Szollosi G."/>
            <person name="Zifcakova L."/>
            <person name="Stursova M."/>
            <person name="Spatafora J.W."/>
            <person name="Tedersoo L."/>
            <person name="Vaario L.M."/>
            <person name="Yamada A."/>
            <person name="Yan M."/>
            <person name="Wang P."/>
            <person name="Xu J."/>
            <person name="Bruns T."/>
            <person name="Baldrian P."/>
            <person name="Vilgalys R."/>
            <person name="Dunand C."/>
            <person name="Henrissat B."/>
            <person name="Grigoriev I.V."/>
            <person name="Hibbett D."/>
            <person name="Nagy L.G."/>
            <person name="Martin F.M."/>
        </authorList>
    </citation>
    <scope>NUCLEOTIDE SEQUENCE</scope>
    <source>
        <strain evidence="17">Prilba</strain>
    </source>
</reference>
<comment type="catalytic activity">
    <reaction evidence="10">
        <text>ATP + H2O = ADP + phosphate + H(+)</text>
        <dbReference type="Rhea" id="RHEA:13065"/>
        <dbReference type="ChEBI" id="CHEBI:15377"/>
        <dbReference type="ChEBI" id="CHEBI:15378"/>
        <dbReference type="ChEBI" id="CHEBI:30616"/>
        <dbReference type="ChEBI" id="CHEBI:43474"/>
        <dbReference type="ChEBI" id="CHEBI:456216"/>
        <dbReference type="EC" id="3.6.4.13"/>
    </reaction>
</comment>
<dbReference type="AlphaFoldDB" id="A0A9P5MXM6"/>
<evidence type="ECO:0000256" key="13">
    <source>
        <dbReference type="SAM" id="MobiDB-lite"/>
    </source>
</evidence>
<evidence type="ECO:0000259" key="15">
    <source>
        <dbReference type="PROSITE" id="PS51194"/>
    </source>
</evidence>
<dbReference type="EMBL" id="WHVB01000007">
    <property type="protein sequence ID" value="KAF8481111.1"/>
    <property type="molecule type" value="Genomic_DNA"/>
</dbReference>
<dbReference type="PANTHER" id="PTHR47959">
    <property type="entry name" value="ATP-DEPENDENT RNA HELICASE RHLE-RELATED"/>
    <property type="match status" value="1"/>
</dbReference>
<comment type="caution">
    <text evidence="17">The sequence shown here is derived from an EMBL/GenBank/DDBJ whole genome shotgun (WGS) entry which is preliminary data.</text>
</comment>
<dbReference type="CDD" id="cd18787">
    <property type="entry name" value="SF2_C_DEAD"/>
    <property type="match status" value="1"/>
</dbReference>
<comment type="subcellular location">
    <subcellularLocation>
        <location evidence="1">Nucleus</location>
    </subcellularLocation>
</comment>
<feature type="compositionally biased region" description="Basic residues" evidence="13">
    <location>
        <begin position="81"/>
        <end position="93"/>
    </location>
</feature>
<name>A0A9P5MXM6_9AGAM</name>
<feature type="region of interest" description="Disordered" evidence="13">
    <location>
        <begin position="65"/>
        <end position="198"/>
    </location>
</feature>
<feature type="domain" description="Helicase C-terminal" evidence="15">
    <location>
        <begin position="440"/>
        <end position="593"/>
    </location>
</feature>
<keyword evidence="6 12" id="KW-0347">Helicase</keyword>
<dbReference type="OrthoDB" id="10259843at2759"/>
<feature type="compositionally biased region" description="Basic and acidic residues" evidence="13">
    <location>
        <begin position="699"/>
        <end position="712"/>
    </location>
</feature>
<reference evidence="17" key="1">
    <citation type="submission" date="2019-10" db="EMBL/GenBank/DDBJ databases">
        <authorList>
            <consortium name="DOE Joint Genome Institute"/>
            <person name="Kuo A."/>
            <person name="Miyauchi S."/>
            <person name="Kiss E."/>
            <person name="Drula E."/>
            <person name="Kohler A."/>
            <person name="Sanchez-Garcia M."/>
            <person name="Andreopoulos B."/>
            <person name="Barry K.W."/>
            <person name="Bonito G."/>
            <person name="Buee M."/>
            <person name="Carver A."/>
            <person name="Chen C."/>
            <person name="Cichocki N."/>
            <person name="Clum A."/>
            <person name="Culley D."/>
            <person name="Crous P.W."/>
            <person name="Fauchery L."/>
            <person name="Girlanda M."/>
            <person name="Hayes R."/>
            <person name="Keri Z."/>
            <person name="LaButti K."/>
            <person name="Lipzen A."/>
            <person name="Lombard V."/>
            <person name="Magnuson J."/>
            <person name="Maillard F."/>
            <person name="Morin E."/>
            <person name="Murat C."/>
            <person name="Nolan M."/>
            <person name="Ohm R."/>
            <person name="Pangilinan J."/>
            <person name="Pereira M."/>
            <person name="Perotto S."/>
            <person name="Peter M."/>
            <person name="Riley R."/>
            <person name="Sitrit Y."/>
            <person name="Stielow B."/>
            <person name="Szollosi G."/>
            <person name="Zifcakova L."/>
            <person name="Stursova M."/>
            <person name="Spatafora J.W."/>
            <person name="Tedersoo L."/>
            <person name="Vaario L.-M."/>
            <person name="Yamada A."/>
            <person name="Yan M."/>
            <person name="Wang P."/>
            <person name="Xu J."/>
            <person name="Bruns T."/>
            <person name="Baldrian P."/>
            <person name="Vilgalys R."/>
            <person name="Henrissat B."/>
            <person name="Grigoriev I.V."/>
            <person name="Hibbett D."/>
            <person name="Nagy L.G."/>
            <person name="Martin F.M."/>
        </authorList>
    </citation>
    <scope>NUCLEOTIDE SEQUENCE</scope>
    <source>
        <strain evidence="17">Prilba</strain>
    </source>
</reference>
<keyword evidence="3" id="KW-0690">Ribosome biogenesis</keyword>
<evidence type="ECO:0000256" key="2">
    <source>
        <dbReference type="ARBA" id="ARBA00012552"/>
    </source>
</evidence>
<organism evidence="17 18">
    <name type="scientific">Russula ochroleuca</name>
    <dbReference type="NCBI Taxonomy" id="152965"/>
    <lineage>
        <taxon>Eukaryota</taxon>
        <taxon>Fungi</taxon>
        <taxon>Dikarya</taxon>
        <taxon>Basidiomycota</taxon>
        <taxon>Agaricomycotina</taxon>
        <taxon>Agaricomycetes</taxon>
        <taxon>Russulales</taxon>
        <taxon>Russulaceae</taxon>
        <taxon>Russula</taxon>
    </lineage>
</organism>
<dbReference type="InterPro" id="IPR027417">
    <property type="entry name" value="P-loop_NTPase"/>
</dbReference>
<dbReference type="GO" id="GO:0005524">
    <property type="term" value="F:ATP binding"/>
    <property type="evidence" value="ECO:0007669"/>
    <property type="project" value="UniProtKB-KW"/>
</dbReference>
<evidence type="ECO:0000256" key="11">
    <source>
        <dbReference type="PROSITE-ProRule" id="PRU00552"/>
    </source>
</evidence>
<feature type="region of interest" description="Disordered" evidence="13">
    <location>
        <begin position="659"/>
        <end position="780"/>
    </location>
</feature>
<dbReference type="PROSITE" id="PS51194">
    <property type="entry name" value="HELICASE_CTER"/>
    <property type="match status" value="1"/>
</dbReference>
<dbReference type="InterPro" id="IPR014001">
    <property type="entry name" value="Helicase_ATP-bd"/>
</dbReference>
<evidence type="ECO:0000256" key="6">
    <source>
        <dbReference type="ARBA" id="ARBA00022806"/>
    </source>
</evidence>
<dbReference type="SMART" id="SM00487">
    <property type="entry name" value="DEXDc"/>
    <property type="match status" value="1"/>
</dbReference>
<feature type="domain" description="DEAD-box RNA helicase Q" evidence="16">
    <location>
        <begin position="203"/>
        <end position="231"/>
    </location>
</feature>
<evidence type="ECO:0000256" key="12">
    <source>
        <dbReference type="RuleBase" id="RU000492"/>
    </source>
</evidence>
<comment type="similarity">
    <text evidence="12">Belongs to the DEAD box helicase family.</text>
</comment>
<dbReference type="InterPro" id="IPR001650">
    <property type="entry name" value="Helicase_C-like"/>
</dbReference>
<gene>
    <name evidence="17" type="ORF">DFH94DRAFT_442587</name>
</gene>
<dbReference type="GO" id="GO:0003724">
    <property type="term" value="F:RNA helicase activity"/>
    <property type="evidence" value="ECO:0007669"/>
    <property type="project" value="UniProtKB-EC"/>
</dbReference>
<keyword evidence="18" id="KW-1185">Reference proteome</keyword>
<dbReference type="CDD" id="cd17947">
    <property type="entry name" value="DEADc_DDX27"/>
    <property type="match status" value="1"/>
</dbReference>
<evidence type="ECO:0000313" key="17">
    <source>
        <dbReference type="EMBL" id="KAF8481111.1"/>
    </source>
</evidence>
<dbReference type="Pfam" id="PF00271">
    <property type="entry name" value="Helicase_C"/>
    <property type="match status" value="1"/>
</dbReference>
<sequence>MAPDDFVMTLDSEEESPSGAIKLSKSSGSKEVDDALLDPAFTFDMSGDPYIDLIQGGTDFTDLVKSGSKPDPISVDDIIARRKTHSSTRKRKHHEDSDNSGDRSDGLEPLGSQAEEDSTDEGTTVLEDDEAEDDQSEDDDDPLATSDDTGSESDNASSHEEKESESESMASSSEDNSASDTEVQKARKKAFFSSDAPSSEQHASFLTMNLSRPILKALTSLGFHTPTPIQAVTIPVGLMGKDVVGNAVTGSGKTAAFIIPMIERLLYRDRGKKAAATRCLVLVPTRELAVQCYDVGKKLATHTDIQFCLIVGGLSLKAQEVALRARPDVVIATPGRLIDHLRNSPAFALDALDILVLDEADRMLSDGFADELGEIIKACPVSRQTMLFSATMTDSVDELVKMSLNKPVRLFVDPKRSVARGLVQEFVRVRAGREADRSALLLALCTRTFKSGVIVFLRSKKLAHQLRIVFGLLGLSCEELHGDLTQEQRLKALHLFRDGRVNFLMATDLASRGLDIKGIQTVINYDMPSQLSQYLHRVGRTARAGRKGRSITLVGEADRKVLKAAIKRAAGEDQVRHRTIPSELVTKWSKKLESLKHEITGVLQDEKEEKQLRQAEMEVKKGQNLLEHEAEIYARPARTWFQSGKDKQHSEALSKRQYETNFQKDNSINPSTPGSKAQVEKRKRDKFSGLTRRAKRRKLASEGETKEDRKATDAAIRSAKKAARPARISVPNKPPPREGRPKDDKLGKAGFSHDQGRKGNRREGIRAKRGDAKIKGRRRR</sequence>
<evidence type="ECO:0000259" key="14">
    <source>
        <dbReference type="PROSITE" id="PS51192"/>
    </source>
</evidence>
<dbReference type="PROSITE" id="PS51192">
    <property type="entry name" value="HELICASE_ATP_BIND_1"/>
    <property type="match status" value="1"/>
</dbReference>
<dbReference type="Proteomes" id="UP000759537">
    <property type="component" value="Unassembled WGS sequence"/>
</dbReference>
<accession>A0A9P5MXM6</accession>
<feature type="compositionally biased region" description="Acidic residues" evidence="13">
    <location>
        <begin position="114"/>
        <end position="142"/>
    </location>
</feature>
<dbReference type="Gene3D" id="3.40.50.300">
    <property type="entry name" value="P-loop containing nucleotide triphosphate hydrolases"/>
    <property type="match status" value="2"/>
</dbReference>
<protein>
    <recommendedName>
        <fullName evidence="2">RNA helicase</fullName>
        <ecNumber evidence="2">3.6.4.13</ecNumber>
    </recommendedName>
</protein>
<feature type="compositionally biased region" description="Low complexity" evidence="13">
    <location>
        <begin position="167"/>
        <end position="179"/>
    </location>
</feature>
<keyword evidence="4 12" id="KW-0547">Nucleotide-binding</keyword>
<evidence type="ECO:0000256" key="3">
    <source>
        <dbReference type="ARBA" id="ARBA00022517"/>
    </source>
</evidence>
<keyword evidence="7 12" id="KW-0067">ATP-binding</keyword>
<evidence type="ECO:0000256" key="4">
    <source>
        <dbReference type="ARBA" id="ARBA00022741"/>
    </source>
</evidence>
<feature type="compositionally biased region" description="Polar residues" evidence="13">
    <location>
        <begin position="659"/>
        <end position="675"/>
    </location>
</feature>
<evidence type="ECO:0000256" key="9">
    <source>
        <dbReference type="ARBA" id="ARBA00023242"/>
    </source>
</evidence>